<keyword evidence="2 4" id="KW-0547">Nucleotide-binding</keyword>
<evidence type="ECO:0000256" key="3">
    <source>
        <dbReference type="ARBA" id="ARBA00022840"/>
    </source>
</evidence>
<dbReference type="PANTHER" id="PTHR23407">
    <property type="entry name" value="ATPASE INHIBITOR/5-FORMYLTETRAHYDROFOLATE CYCLO-LIGASE"/>
    <property type="match status" value="1"/>
</dbReference>
<dbReference type="InterPro" id="IPR002698">
    <property type="entry name" value="FTHF_cligase"/>
</dbReference>
<keyword evidence="3 4" id="KW-0067">ATP-binding</keyword>
<sequence>MTADPDTSHAAKAALRARNIAARRALSDEEKAACAQNAADFVMRLIEPAEGKVVALYSPIQGEVKVAPLAERLRAAGAKPALPKVADPQVPMHFRLWLEEDPLDKGFGGIREPDVDAPAVVPDVVIVPLSAFDRRGFRVGYGQGHYDRTLGALAREERPLTIGYAFALQEVDEVPRELHDVPLDAVVTERELIRITPRAGGLDGL</sequence>
<dbReference type="PIRSF" id="PIRSF006806">
    <property type="entry name" value="FTHF_cligase"/>
    <property type="match status" value="1"/>
</dbReference>
<evidence type="ECO:0000313" key="6">
    <source>
        <dbReference type="Proteomes" id="UP001274321"/>
    </source>
</evidence>
<keyword evidence="4" id="KW-0460">Magnesium</keyword>
<comment type="similarity">
    <text evidence="1 4">Belongs to the 5-formyltetrahydrofolate cyclo-ligase family.</text>
</comment>
<dbReference type="Gene3D" id="3.40.50.10420">
    <property type="entry name" value="NagB/RpiA/CoA transferase-like"/>
    <property type="match status" value="1"/>
</dbReference>
<dbReference type="Pfam" id="PF01812">
    <property type="entry name" value="5-FTHF_cyc-lig"/>
    <property type="match status" value="1"/>
</dbReference>
<evidence type="ECO:0000256" key="1">
    <source>
        <dbReference type="ARBA" id="ARBA00010638"/>
    </source>
</evidence>
<dbReference type="InterPro" id="IPR037171">
    <property type="entry name" value="NagB/RpiA_transferase-like"/>
</dbReference>
<dbReference type="Proteomes" id="UP001274321">
    <property type="component" value="Unassembled WGS sequence"/>
</dbReference>
<protein>
    <recommendedName>
        <fullName evidence="4">5-formyltetrahydrofolate cyclo-ligase</fullName>
        <ecNumber evidence="4">6.3.3.2</ecNumber>
    </recommendedName>
</protein>
<evidence type="ECO:0000256" key="2">
    <source>
        <dbReference type="ARBA" id="ARBA00022741"/>
    </source>
</evidence>
<dbReference type="NCBIfam" id="TIGR02727">
    <property type="entry name" value="MTHFS_bact"/>
    <property type="match status" value="1"/>
</dbReference>
<proteinExistence type="inferred from homology"/>
<comment type="catalytic activity">
    <reaction evidence="4">
        <text>(6S)-5-formyl-5,6,7,8-tetrahydrofolate + ATP = (6R)-5,10-methenyltetrahydrofolate + ADP + phosphate</text>
        <dbReference type="Rhea" id="RHEA:10488"/>
        <dbReference type="ChEBI" id="CHEBI:30616"/>
        <dbReference type="ChEBI" id="CHEBI:43474"/>
        <dbReference type="ChEBI" id="CHEBI:57455"/>
        <dbReference type="ChEBI" id="CHEBI:57457"/>
        <dbReference type="ChEBI" id="CHEBI:456216"/>
        <dbReference type="EC" id="6.3.3.2"/>
    </reaction>
</comment>
<evidence type="ECO:0000256" key="4">
    <source>
        <dbReference type="RuleBase" id="RU361279"/>
    </source>
</evidence>
<evidence type="ECO:0000313" key="5">
    <source>
        <dbReference type="EMBL" id="MDX6806717.1"/>
    </source>
</evidence>
<dbReference type="RefSeq" id="WP_319844863.1">
    <property type="nucleotide sequence ID" value="NZ_JAXAFJ010000006.1"/>
</dbReference>
<dbReference type="InterPro" id="IPR024185">
    <property type="entry name" value="FTHF_cligase-like_sf"/>
</dbReference>
<dbReference type="EMBL" id="JAXAFJ010000006">
    <property type="protein sequence ID" value="MDX6806717.1"/>
    <property type="molecule type" value="Genomic_DNA"/>
</dbReference>
<keyword evidence="4" id="KW-0479">Metal-binding</keyword>
<dbReference type="EC" id="6.3.3.2" evidence="4"/>
<name>A0ABU4RPG7_9HYPH</name>
<keyword evidence="5" id="KW-0436">Ligase</keyword>
<organism evidence="5 6">
    <name type="scientific">Terrihabitans rhizophilus</name>
    <dbReference type="NCBI Taxonomy" id="3092662"/>
    <lineage>
        <taxon>Bacteria</taxon>
        <taxon>Pseudomonadati</taxon>
        <taxon>Pseudomonadota</taxon>
        <taxon>Alphaproteobacteria</taxon>
        <taxon>Hyphomicrobiales</taxon>
        <taxon>Terrihabitans</taxon>
    </lineage>
</organism>
<keyword evidence="6" id="KW-1185">Reference proteome</keyword>
<dbReference type="SUPFAM" id="SSF100950">
    <property type="entry name" value="NagB/RpiA/CoA transferase-like"/>
    <property type="match status" value="1"/>
</dbReference>
<dbReference type="GO" id="GO:0030272">
    <property type="term" value="F:5-formyltetrahydrofolate cyclo-ligase activity"/>
    <property type="evidence" value="ECO:0007669"/>
    <property type="project" value="UniProtKB-EC"/>
</dbReference>
<dbReference type="PANTHER" id="PTHR23407:SF1">
    <property type="entry name" value="5-FORMYLTETRAHYDROFOLATE CYCLO-LIGASE"/>
    <property type="match status" value="1"/>
</dbReference>
<gene>
    <name evidence="5" type="ORF">SCD90_11640</name>
</gene>
<accession>A0ABU4RPG7</accession>
<reference evidence="5 6" key="1">
    <citation type="submission" date="2023-11" db="EMBL/GenBank/DDBJ databases">
        <authorList>
            <person name="Bao R."/>
        </authorList>
    </citation>
    <scope>NUCLEOTIDE SEQUENCE [LARGE SCALE GENOMIC DNA]</scope>
    <source>
        <strain evidence="5 6">PJ23</strain>
    </source>
</reference>
<comment type="cofactor">
    <cofactor evidence="4">
        <name>Mg(2+)</name>
        <dbReference type="ChEBI" id="CHEBI:18420"/>
    </cofactor>
</comment>
<comment type="caution">
    <text evidence="5">The sequence shown here is derived from an EMBL/GenBank/DDBJ whole genome shotgun (WGS) entry which is preliminary data.</text>
</comment>